<evidence type="ECO:0000313" key="1">
    <source>
        <dbReference type="EMBL" id="OMP06490.1"/>
    </source>
</evidence>
<organism evidence="1 2">
    <name type="scientific">Corchorus capsularis</name>
    <name type="common">Jute</name>
    <dbReference type="NCBI Taxonomy" id="210143"/>
    <lineage>
        <taxon>Eukaryota</taxon>
        <taxon>Viridiplantae</taxon>
        <taxon>Streptophyta</taxon>
        <taxon>Embryophyta</taxon>
        <taxon>Tracheophyta</taxon>
        <taxon>Spermatophyta</taxon>
        <taxon>Magnoliopsida</taxon>
        <taxon>eudicotyledons</taxon>
        <taxon>Gunneridae</taxon>
        <taxon>Pentapetalae</taxon>
        <taxon>rosids</taxon>
        <taxon>malvids</taxon>
        <taxon>Malvales</taxon>
        <taxon>Malvaceae</taxon>
        <taxon>Grewioideae</taxon>
        <taxon>Apeibeae</taxon>
        <taxon>Corchorus</taxon>
    </lineage>
</organism>
<proteinExistence type="predicted"/>
<dbReference type="Gramene" id="OMP06490">
    <property type="protein sequence ID" value="OMP06490"/>
    <property type="gene ID" value="CCACVL1_01545"/>
</dbReference>
<dbReference type="Proteomes" id="UP000188268">
    <property type="component" value="Unassembled WGS sequence"/>
</dbReference>
<dbReference type="AlphaFoldDB" id="A0A1R3KHE7"/>
<accession>A0A1R3KHE7</accession>
<comment type="caution">
    <text evidence="1">The sequence shown here is derived from an EMBL/GenBank/DDBJ whole genome shotgun (WGS) entry which is preliminary data.</text>
</comment>
<sequence length="29" mass="3127">MAGKILAILCTLQDFSGVQVLLLLLRPPC</sequence>
<reference evidence="1 2" key="1">
    <citation type="submission" date="2013-09" db="EMBL/GenBank/DDBJ databases">
        <title>Corchorus capsularis genome sequencing.</title>
        <authorList>
            <person name="Alam M."/>
            <person name="Haque M.S."/>
            <person name="Islam M.S."/>
            <person name="Emdad E.M."/>
            <person name="Islam M.M."/>
            <person name="Ahmed B."/>
            <person name="Halim A."/>
            <person name="Hossen Q.M.M."/>
            <person name="Hossain M.Z."/>
            <person name="Ahmed R."/>
            <person name="Khan M.M."/>
            <person name="Islam R."/>
            <person name="Rashid M.M."/>
            <person name="Khan S.A."/>
            <person name="Rahman M.S."/>
            <person name="Alam M."/>
        </authorList>
    </citation>
    <scope>NUCLEOTIDE SEQUENCE [LARGE SCALE GENOMIC DNA]</scope>
    <source>
        <strain evidence="2">cv. CVL-1</strain>
        <tissue evidence="1">Whole seedling</tissue>
    </source>
</reference>
<evidence type="ECO:0000313" key="2">
    <source>
        <dbReference type="Proteomes" id="UP000188268"/>
    </source>
</evidence>
<protein>
    <submittedName>
        <fullName evidence="1">Uncharacterized protein</fullName>
    </submittedName>
</protein>
<dbReference type="EMBL" id="AWWV01004895">
    <property type="protein sequence ID" value="OMP06490.1"/>
    <property type="molecule type" value="Genomic_DNA"/>
</dbReference>
<keyword evidence="2" id="KW-1185">Reference proteome</keyword>
<name>A0A1R3KHE7_COCAP</name>
<gene>
    <name evidence="1" type="ORF">CCACVL1_01545</name>
</gene>